<keyword evidence="2" id="KW-1185">Reference proteome</keyword>
<accession>A0A418VKY4</accession>
<dbReference type="SUPFAM" id="SSF52402">
    <property type="entry name" value="Adenine nucleotide alpha hydrolases-like"/>
    <property type="match status" value="1"/>
</dbReference>
<protein>
    <submittedName>
        <fullName evidence="1">N-acetyl sugar amidotransferase</fullName>
    </submittedName>
</protein>
<dbReference type="NCBIfam" id="TIGR03573">
    <property type="entry name" value="WbuX"/>
    <property type="match status" value="1"/>
</dbReference>
<organism evidence="1 2">
    <name type="scientific">Azospirillum cavernae</name>
    <dbReference type="NCBI Taxonomy" id="2320860"/>
    <lineage>
        <taxon>Bacteria</taxon>
        <taxon>Pseudomonadati</taxon>
        <taxon>Pseudomonadota</taxon>
        <taxon>Alphaproteobacteria</taxon>
        <taxon>Rhodospirillales</taxon>
        <taxon>Azospirillaceae</taxon>
        <taxon>Azospirillum</taxon>
    </lineage>
</organism>
<dbReference type="EMBL" id="QYUL01000006">
    <property type="protein sequence ID" value="RJF76802.1"/>
    <property type="molecule type" value="Genomic_DNA"/>
</dbReference>
<evidence type="ECO:0000313" key="2">
    <source>
        <dbReference type="Proteomes" id="UP000283458"/>
    </source>
</evidence>
<dbReference type="InterPro" id="IPR020022">
    <property type="entry name" value="N-acetyl_sugar_amidoTrfase"/>
</dbReference>
<proteinExistence type="predicted"/>
<dbReference type="AlphaFoldDB" id="A0A418VKY4"/>
<dbReference type="RefSeq" id="WP_119834154.1">
    <property type="nucleotide sequence ID" value="NZ_QYUL01000006.1"/>
</dbReference>
<gene>
    <name evidence="1" type="ORF">D3877_28370</name>
</gene>
<dbReference type="Proteomes" id="UP000283458">
    <property type="component" value="Unassembled WGS sequence"/>
</dbReference>
<keyword evidence="1" id="KW-0808">Transferase</keyword>
<reference evidence="1 2" key="1">
    <citation type="submission" date="2018-09" db="EMBL/GenBank/DDBJ databases">
        <authorList>
            <person name="Zhu H."/>
        </authorList>
    </citation>
    <scope>NUCLEOTIDE SEQUENCE [LARGE SCALE GENOMIC DNA]</scope>
    <source>
        <strain evidence="1 2">K2W22B-5</strain>
    </source>
</reference>
<sequence length="369" mass="43124">MVRYCKTCLMPDTRPRIVFDENGVCNACHTAESKRHIDWHARRMEFLDLVERHRSRDGSYDCIVPWSGGKDSSFIAHRLKFEFGLNPLLVTFSPLLPNDVGVHNREALLQAGFDHLMVRPNQKVSRHLARRFFIERGNPKIHWDAGINAVPVQVAVRYNIPLVIYAEHGESEYGGRVLSEEHRKIRDIVEVLEHQVGDHPANWVDDVVKEHDLAPYLYPEADDVARVGIKAIYFAYFFPWDIAANYEYVKSNIDFRTQPGGRVDGTFIDFDSLDDKIDNLYYYMQYVKFGFGRASRDASRHIYRGRMTREEGLEVARRYDAEFPSTFFADNLDYLGLNEIEFAELVDRHRNPELWDFEGNQWKLRYPPV</sequence>
<name>A0A418VKY4_9PROT</name>
<evidence type="ECO:0000313" key="1">
    <source>
        <dbReference type="EMBL" id="RJF76802.1"/>
    </source>
</evidence>
<dbReference type="GO" id="GO:0016740">
    <property type="term" value="F:transferase activity"/>
    <property type="evidence" value="ECO:0007669"/>
    <property type="project" value="UniProtKB-KW"/>
</dbReference>
<comment type="caution">
    <text evidence="1">The sequence shown here is derived from an EMBL/GenBank/DDBJ whole genome shotgun (WGS) entry which is preliminary data.</text>
</comment>